<evidence type="ECO:0000313" key="2">
    <source>
        <dbReference type="EMBL" id="KAJ7769843.1"/>
    </source>
</evidence>
<sequence>MYKASSGRYCERYRKIRSRGECKLEKPSRTFTGSSHRCNVAPPPHLQPYPAQSTPETNADGADLPQSALLVVGSFSGDRGGVVERGEHDVWPVENAKFGRRLLEVTFTASLKQAEVGDARSKVPRMEEWNCIRRYRCFGSRNLAAMFRTESVVRRSAGSVTLRHCGVHRGSGGRCARRGTDEPPDAASRWRWSRSGSSSHSRRDAAARPSRAARMVCPPRFQNLLKVGVTVTEIDVESSLGSCIWFDKWLPQTYAVERLEDRGRLCAAKLKSMFGGRLQSGSRSLRRLIQVLRCGGPDLPHRTPRKLFLQTSSSARPRRCLERSERRVRRSRPPQTSLGSS</sequence>
<feature type="region of interest" description="Disordered" evidence="1">
    <location>
        <begin position="170"/>
        <end position="212"/>
    </location>
</feature>
<keyword evidence="3" id="KW-1185">Reference proteome</keyword>
<name>A0AAD7JT99_9AGAR</name>
<protein>
    <submittedName>
        <fullName evidence="2">Uncharacterized protein</fullName>
    </submittedName>
</protein>
<accession>A0AAD7JT99</accession>
<reference evidence="2" key="1">
    <citation type="submission" date="2023-03" db="EMBL/GenBank/DDBJ databases">
        <title>Massive genome expansion in bonnet fungi (Mycena s.s.) driven by repeated elements and novel gene families across ecological guilds.</title>
        <authorList>
            <consortium name="Lawrence Berkeley National Laboratory"/>
            <person name="Harder C.B."/>
            <person name="Miyauchi S."/>
            <person name="Viragh M."/>
            <person name="Kuo A."/>
            <person name="Thoen E."/>
            <person name="Andreopoulos B."/>
            <person name="Lu D."/>
            <person name="Skrede I."/>
            <person name="Drula E."/>
            <person name="Henrissat B."/>
            <person name="Morin E."/>
            <person name="Kohler A."/>
            <person name="Barry K."/>
            <person name="LaButti K."/>
            <person name="Morin E."/>
            <person name="Salamov A."/>
            <person name="Lipzen A."/>
            <person name="Mereny Z."/>
            <person name="Hegedus B."/>
            <person name="Baldrian P."/>
            <person name="Stursova M."/>
            <person name="Weitz H."/>
            <person name="Taylor A."/>
            <person name="Grigoriev I.V."/>
            <person name="Nagy L.G."/>
            <person name="Martin F."/>
            <person name="Kauserud H."/>
        </authorList>
    </citation>
    <scope>NUCLEOTIDE SEQUENCE</scope>
    <source>
        <strain evidence="2">CBHHK182m</strain>
    </source>
</reference>
<dbReference type="AlphaFoldDB" id="A0AAD7JT99"/>
<dbReference type="Proteomes" id="UP001215598">
    <property type="component" value="Unassembled WGS sequence"/>
</dbReference>
<proteinExistence type="predicted"/>
<evidence type="ECO:0000256" key="1">
    <source>
        <dbReference type="SAM" id="MobiDB-lite"/>
    </source>
</evidence>
<feature type="region of interest" description="Disordered" evidence="1">
    <location>
        <begin position="313"/>
        <end position="341"/>
    </location>
</feature>
<organism evidence="2 3">
    <name type="scientific">Mycena metata</name>
    <dbReference type="NCBI Taxonomy" id="1033252"/>
    <lineage>
        <taxon>Eukaryota</taxon>
        <taxon>Fungi</taxon>
        <taxon>Dikarya</taxon>
        <taxon>Basidiomycota</taxon>
        <taxon>Agaricomycotina</taxon>
        <taxon>Agaricomycetes</taxon>
        <taxon>Agaricomycetidae</taxon>
        <taxon>Agaricales</taxon>
        <taxon>Marasmiineae</taxon>
        <taxon>Mycenaceae</taxon>
        <taxon>Mycena</taxon>
    </lineage>
</organism>
<dbReference type="EMBL" id="JARKIB010000017">
    <property type="protein sequence ID" value="KAJ7769843.1"/>
    <property type="molecule type" value="Genomic_DNA"/>
</dbReference>
<comment type="caution">
    <text evidence="2">The sequence shown here is derived from an EMBL/GenBank/DDBJ whole genome shotgun (WGS) entry which is preliminary data.</text>
</comment>
<feature type="region of interest" description="Disordered" evidence="1">
    <location>
        <begin position="26"/>
        <end position="60"/>
    </location>
</feature>
<evidence type="ECO:0000313" key="3">
    <source>
        <dbReference type="Proteomes" id="UP001215598"/>
    </source>
</evidence>
<feature type="compositionally biased region" description="Low complexity" evidence="1">
    <location>
        <begin position="186"/>
        <end position="199"/>
    </location>
</feature>
<gene>
    <name evidence="2" type="ORF">B0H16DRAFT_234581</name>
</gene>